<proteinExistence type="predicted"/>
<dbReference type="Proteomes" id="UP000696294">
    <property type="component" value="Unassembled WGS sequence"/>
</dbReference>
<protein>
    <submittedName>
        <fullName evidence="1">Uncharacterized protein</fullName>
    </submittedName>
</protein>
<accession>A0ABX1BHR5</accession>
<dbReference type="RefSeq" id="WP_168017675.1">
    <property type="nucleotide sequence ID" value="NZ_JAATEP010000044.1"/>
</dbReference>
<dbReference type="EMBL" id="JAATEP010000044">
    <property type="protein sequence ID" value="NJP96044.1"/>
    <property type="molecule type" value="Genomic_DNA"/>
</dbReference>
<gene>
    <name evidence="1" type="ORF">HCN51_42550</name>
</gene>
<name>A0ABX1BHR5_9ACTN</name>
<organism evidence="1 2">
    <name type="scientific">Nonomuraea composti</name>
    <dbReference type="NCBI Taxonomy" id="2720023"/>
    <lineage>
        <taxon>Bacteria</taxon>
        <taxon>Bacillati</taxon>
        <taxon>Actinomycetota</taxon>
        <taxon>Actinomycetes</taxon>
        <taxon>Streptosporangiales</taxon>
        <taxon>Streptosporangiaceae</taxon>
        <taxon>Nonomuraea</taxon>
    </lineage>
</organism>
<keyword evidence="2" id="KW-1185">Reference proteome</keyword>
<comment type="caution">
    <text evidence="1">The sequence shown here is derived from an EMBL/GenBank/DDBJ whole genome shotgun (WGS) entry which is preliminary data.</text>
</comment>
<reference evidence="1 2" key="1">
    <citation type="submission" date="2020-03" db="EMBL/GenBank/DDBJ databases">
        <title>WGS of actinomycetes isolated from Thailand.</title>
        <authorList>
            <person name="Thawai C."/>
        </authorList>
    </citation>
    <scope>NUCLEOTIDE SEQUENCE [LARGE SCALE GENOMIC DNA]</scope>
    <source>
        <strain evidence="1 2">FMUSA5-5</strain>
    </source>
</reference>
<evidence type="ECO:0000313" key="2">
    <source>
        <dbReference type="Proteomes" id="UP000696294"/>
    </source>
</evidence>
<evidence type="ECO:0000313" key="1">
    <source>
        <dbReference type="EMBL" id="NJP96044.1"/>
    </source>
</evidence>
<sequence>MRHELPGGWTPARIAEVAGTRSAELLPLDTPVFMDLHTGARERIRPSLIIKLGEICLARDAEDGSYAMGQLDGDGALRCWGYYGDDLAEALRAL</sequence>